<dbReference type="Proteomes" id="UP000271098">
    <property type="component" value="Unassembled WGS sequence"/>
</dbReference>
<organism evidence="3">
    <name type="scientific">Gongylonema pulchrum</name>
    <dbReference type="NCBI Taxonomy" id="637853"/>
    <lineage>
        <taxon>Eukaryota</taxon>
        <taxon>Metazoa</taxon>
        <taxon>Ecdysozoa</taxon>
        <taxon>Nematoda</taxon>
        <taxon>Chromadorea</taxon>
        <taxon>Rhabditida</taxon>
        <taxon>Spirurina</taxon>
        <taxon>Spiruromorpha</taxon>
        <taxon>Spiruroidea</taxon>
        <taxon>Gongylonematidae</taxon>
        <taxon>Gongylonema</taxon>
    </lineage>
</organism>
<evidence type="ECO:0000313" key="2">
    <source>
        <dbReference type="Proteomes" id="UP000271098"/>
    </source>
</evidence>
<dbReference type="AlphaFoldDB" id="A0A183EZ93"/>
<gene>
    <name evidence="1" type="ORF">GPUH_LOCUS26285</name>
</gene>
<reference evidence="1 2" key="2">
    <citation type="submission" date="2018-11" db="EMBL/GenBank/DDBJ databases">
        <authorList>
            <consortium name="Pathogen Informatics"/>
        </authorList>
    </citation>
    <scope>NUCLEOTIDE SEQUENCE [LARGE SCALE GENOMIC DNA]</scope>
</reference>
<dbReference type="WBParaSite" id="GPUH_0002631401-mRNA-1">
    <property type="protein sequence ID" value="GPUH_0002631401-mRNA-1"/>
    <property type="gene ID" value="GPUH_0002631401"/>
</dbReference>
<proteinExistence type="predicted"/>
<sequence length="103" mass="12129">MHRYLPIWYSISYPIGIQILNVKRFILYGSVQHIRITSGSSRCYDRWKSWTRSIYWKCIYLSHSSSTNSIFELPCLYGFCKIFHIVTVELSDLPNFLIGTLQG</sequence>
<reference evidence="3" key="1">
    <citation type="submission" date="2016-06" db="UniProtKB">
        <authorList>
            <consortium name="WormBaseParasite"/>
        </authorList>
    </citation>
    <scope>IDENTIFICATION</scope>
</reference>
<protein>
    <submittedName>
        <fullName evidence="3">Ovule protein</fullName>
    </submittedName>
</protein>
<accession>A0A183EZ93</accession>
<name>A0A183EZ93_9BILA</name>
<evidence type="ECO:0000313" key="1">
    <source>
        <dbReference type="EMBL" id="VDN45342.1"/>
    </source>
</evidence>
<keyword evidence="2" id="KW-1185">Reference proteome</keyword>
<evidence type="ECO:0000313" key="3">
    <source>
        <dbReference type="WBParaSite" id="GPUH_0002631401-mRNA-1"/>
    </source>
</evidence>
<dbReference type="EMBL" id="UYRT01109769">
    <property type="protein sequence ID" value="VDN45342.1"/>
    <property type="molecule type" value="Genomic_DNA"/>
</dbReference>